<name>A0A075FRV4_9ARCH</name>
<feature type="transmembrane region" description="Helical" evidence="1">
    <location>
        <begin position="43"/>
        <end position="62"/>
    </location>
</feature>
<keyword evidence="1" id="KW-0812">Transmembrane</keyword>
<keyword evidence="1" id="KW-1133">Transmembrane helix</keyword>
<proteinExistence type="predicted"/>
<feature type="transmembrane region" description="Helical" evidence="1">
    <location>
        <begin position="95"/>
        <end position="118"/>
    </location>
</feature>
<evidence type="ECO:0000313" key="2">
    <source>
        <dbReference type="EMBL" id="AIE92211.1"/>
    </source>
</evidence>
<protein>
    <submittedName>
        <fullName evidence="2">Uncharacterized protein</fullName>
    </submittedName>
</protein>
<dbReference type="AlphaFoldDB" id="A0A075FRV4"/>
<accession>A0A075FRV4</accession>
<sequence length="119" mass="13603">MFHNFTSNTLLKKSDQIKSKYMRSAGFEPASQGWKPRILTRLYYDRICANFFAYIKMVFYIYPDVQPLYPQSIQMLHPSTKISLFLHVGHKVSSFSSSTIVCVILCVSSSLIAVNALLI</sequence>
<reference evidence="2" key="1">
    <citation type="journal article" date="2014" name="Genome Biol. Evol.">
        <title>Pangenome evidence for extensive interdomain horizontal transfer affecting lineage core and shell genes in uncultured planktonic thaumarchaeota and euryarchaeota.</title>
        <authorList>
            <person name="Deschamps P."/>
            <person name="Zivanovic Y."/>
            <person name="Moreira D."/>
            <person name="Rodriguez-Valera F."/>
            <person name="Lopez-Garcia P."/>
        </authorList>
    </citation>
    <scope>NUCLEOTIDE SEQUENCE</scope>
</reference>
<evidence type="ECO:0000256" key="1">
    <source>
        <dbReference type="SAM" id="Phobius"/>
    </source>
</evidence>
<organism evidence="2">
    <name type="scientific">uncultured marine thaumarchaeote AD1000_20_B03</name>
    <dbReference type="NCBI Taxonomy" id="1455899"/>
    <lineage>
        <taxon>Archaea</taxon>
        <taxon>Nitrososphaerota</taxon>
        <taxon>environmental samples</taxon>
    </lineage>
</organism>
<dbReference type="EMBL" id="KF900359">
    <property type="protein sequence ID" value="AIE92211.1"/>
    <property type="molecule type" value="Genomic_DNA"/>
</dbReference>
<keyword evidence="1" id="KW-0472">Membrane</keyword>